<evidence type="ECO:0000313" key="2">
    <source>
        <dbReference type="Proteomes" id="UP000788993"/>
    </source>
</evidence>
<reference evidence="1" key="1">
    <citation type="journal article" date="2021" name="Open Biol.">
        <title>Shared evolutionary footprints suggest mitochondrial oxidative damage underlies multiple complex I losses in fungi.</title>
        <authorList>
            <person name="Schikora-Tamarit M.A."/>
            <person name="Marcet-Houben M."/>
            <person name="Nosek J."/>
            <person name="Gabaldon T."/>
        </authorList>
    </citation>
    <scope>NUCLEOTIDE SEQUENCE</scope>
    <source>
        <strain evidence="1">NCAIM Y.01608</strain>
    </source>
</reference>
<protein>
    <submittedName>
        <fullName evidence="1">Uncharacterized protein</fullName>
    </submittedName>
</protein>
<evidence type="ECO:0000313" key="1">
    <source>
        <dbReference type="EMBL" id="KAH3663125.1"/>
    </source>
</evidence>
<gene>
    <name evidence="1" type="ORF">OGATHE_004701</name>
</gene>
<dbReference type="Proteomes" id="UP000788993">
    <property type="component" value="Unassembled WGS sequence"/>
</dbReference>
<keyword evidence="2" id="KW-1185">Reference proteome</keyword>
<dbReference type="EMBL" id="JAEUBD010001266">
    <property type="protein sequence ID" value="KAH3663125.1"/>
    <property type="molecule type" value="Genomic_DNA"/>
</dbReference>
<reference evidence="1" key="2">
    <citation type="submission" date="2021-01" db="EMBL/GenBank/DDBJ databases">
        <authorList>
            <person name="Schikora-Tamarit M.A."/>
        </authorList>
    </citation>
    <scope>NUCLEOTIDE SEQUENCE</scope>
    <source>
        <strain evidence="1">NCAIM Y.01608</strain>
    </source>
</reference>
<name>A0A9P8T2M8_9ASCO</name>
<accession>A0A9P8T2M8</accession>
<comment type="caution">
    <text evidence="1">The sequence shown here is derived from an EMBL/GenBank/DDBJ whole genome shotgun (WGS) entry which is preliminary data.</text>
</comment>
<proteinExistence type="predicted"/>
<organism evidence="1 2">
    <name type="scientific">Ogataea polymorpha</name>
    <dbReference type="NCBI Taxonomy" id="460523"/>
    <lineage>
        <taxon>Eukaryota</taxon>
        <taxon>Fungi</taxon>
        <taxon>Dikarya</taxon>
        <taxon>Ascomycota</taxon>
        <taxon>Saccharomycotina</taxon>
        <taxon>Pichiomycetes</taxon>
        <taxon>Pichiales</taxon>
        <taxon>Pichiaceae</taxon>
        <taxon>Ogataea</taxon>
    </lineage>
</organism>
<dbReference type="AlphaFoldDB" id="A0A9P8T2M8"/>
<sequence>MCTKAEEGIGAKVELGGALKVCQGLNLLSNGLSLTGRDRRLVQLCQSLDCSWIISQIDFASNKNHWNILAEVQNFANPLLLNVIQSVWRVHRKTYQNDVGIWVREWSKTIVVFLAGGIPKSQLNSSAINFDIGNVVLKHRWDVNFWESTFRKNDQQTRFTAGTVTDDNQLFPDLC</sequence>